<dbReference type="PANTHER" id="PTHR47505:SF1">
    <property type="entry name" value="DNA UTILIZATION PROTEIN YHGH"/>
    <property type="match status" value="1"/>
</dbReference>
<evidence type="ECO:0000313" key="4">
    <source>
        <dbReference type="EMBL" id="QGY00476.1"/>
    </source>
</evidence>
<feature type="domain" description="Double zinc ribbon" evidence="3">
    <location>
        <begin position="1"/>
        <end position="58"/>
    </location>
</feature>
<dbReference type="KEGG" id="rom:EI983_18330"/>
<dbReference type="SUPFAM" id="SSF53271">
    <property type="entry name" value="PRTase-like"/>
    <property type="match status" value="1"/>
</dbReference>
<keyword evidence="5" id="KW-1185">Reference proteome</keyword>
<comment type="similarity">
    <text evidence="1">Belongs to the ComF/GntX family.</text>
</comment>
<evidence type="ECO:0000259" key="3">
    <source>
        <dbReference type="Pfam" id="PF18912"/>
    </source>
</evidence>
<dbReference type="Proteomes" id="UP000428330">
    <property type="component" value="Chromosome"/>
</dbReference>
<dbReference type="CDD" id="cd06223">
    <property type="entry name" value="PRTases_typeI"/>
    <property type="match status" value="1"/>
</dbReference>
<proteinExistence type="inferred from homology"/>
<name>A0A6I6IUR9_9RHOB</name>
<dbReference type="InterPro" id="IPR029057">
    <property type="entry name" value="PRTase-like"/>
</dbReference>
<dbReference type="InterPro" id="IPR000836">
    <property type="entry name" value="PRTase_dom"/>
</dbReference>
<evidence type="ECO:0000313" key="5">
    <source>
        <dbReference type="Proteomes" id="UP000428330"/>
    </source>
</evidence>
<feature type="domain" description="Phosphoribosyltransferase" evidence="2">
    <location>
        <begin position="169"/>
        <end position="230"/>
    </location>
</feature>
<evidence type="ECO:0000256" key="1">
    <source>
        <dbReference type="ARBA" id="ARBA00008007"/>
    </source>
</evidence>
<accession>A0A6I6IUR9</accession>
<dbReference type="Gene3D" id="3.40.50.2020">
    <property type="match status" value="1"/>
</dbReference>
<dbReference type="EMBL" id="CP034348">
    <property type="protein sequence ID" value="QGY00476.1"/>
    <property type="molecule type" value="Genomic_DNA"/>
</dbReference>
<dbReference type="AlphaFoldDB" id="A0A6I6IUR9"/>
<gene>
    <name evidence="4" type="ORF">EI983_18330</name>
</gene>
<dbReference type="InterPro" id="IPR044005">
    <property type="entry name" value="DZR_2"/>
</dbReference>
<reference evidence="5" key="1">
    <citation type="submission" date="2018-12" db="EMBL/GenBank/DDBJ databases">
        <title>Complete genome sequence of Roseovarius sp. MME-070.</title>
        <authorList>
            <person name="Nam Y.-D."/>
            <person name="Kang J."/>
            <person name="Chung W.-H."/>
            <person name="Park Y.S."/>
        </authorList>
    </citation>
    <scope>NUCLEOTIDE SEQUENCE [LARGE SCALE GENOMIC DNA]</scope>
    <source>
        <strain evidence="5">MME-070</strain>
    </source>
</reference>
<dbReference type="Pfam" id="PF18912">
    <property type="entry name" value="DZR_2"/>
    <property type="match status" value="1"/>
</dbReference>
<organism evidence="4 5">
    <name type="scientific">Roseovarius faecimaris</name>
    <dbReference type="NCBI Taxonomy" id="2494550"/>
    <lineage>
        <taxon>Bacteria</taxon>
        <taxon>Pseudomonadati</taxon>
        <taxon>Pseudomonadota</taxon>
        <taxon>Alphaproteobacteria</taxon>
        <taxon>Rhodobacterales</taxon>
        <taxon>Roseobacteraceae</taxon>
        <taxon>Roseovarius</taxon>
    </lineage>
</organism>
<protein>
    <submittedName>
        <fullName evidence="4">ComF family protein</fullName>
    </submittedName>
</protein>
<evidence type="ECO:0000259" key="2">
    <source>
        <dbReference type="Pfam" id="PF00156"/>
    </source>
</evidence>
<dbReference type="Pfam" id="PF00156">
    <property type="entry name" value="Pribosyltran"/>
    <property type="match status" value="1"/>
</dbReference>
<dbReference type="PANTHER" id="PTHR47505">
    <property type="entry name" value="DNA UTILIZATION PROTEIN YHGH"/>
    <property type="match status" value="1"/>
</dbReference>
<sequence>MIYPPRCTICGEQVESDFALCGPCWRDTPLIAGLVCDLCGAPLPGEGGGEAVHCDDCMRVARPWAQGRAAMLYRDNGRKLILALKHGDRQEVLRPCAQWLAAAVRPMMAGGEVLVAPVPLHWMRLLKRTYNQSALLAQAVGKQLDQPVCPDLLIRTKPTQSLGGLTHDNRFQELDQAIRVHPKRAHLIEGRTILVIDDVMTSGATLSASVQACQNAGARRVLIGVLARAAKDA</sequence>
<dbReference type="OrthoDB" id="9779910at2"/>
<dbReference type="InterPro" id="IPR051910">
    <property type="entry name" value="ComF/GntX_DNA_util-trans"/>
</dbReference>